<accession>A0ABQ3ZML6</accession>
<dbReference type="EMBL" id="BOMN01000033">
    <property type="protein sequence ID" value="GIE19835.1"/>
    <property type="molecule type" value="Genomic_DNA"/>
</dbReference>
<dbReference type="Proteomes" id="UP000603200">
    <property type="component" value="Unassembled WGS sequence"/>
</dbReference>
<dbReference type="Pfam" id="PF02452">
    <property type="entry name" value="PemK_toxin"/>
    <property type="match status" value="1"/>
</dbReference>
<comment type="similarity">
    <text evidence="1">Belongs to the PemK/MazF family.</text>
</comment>
<dbReference type="SUPFAM" id="SSF50118">
    <property type="entry name" value="Cell growth inhibitor/plasmid maintenance toxic component"/>
    <property type="match status" value="1"/>
</dbReference>
<comment type="caution">
    <text evidence="3">The sequence shown here is derived from an EMBL/GenBank/DDBJ whole genome shotgun (WGS) entry which is preliminary data.</text>
</comment>
<keyword evidence="2" id="KW-1277">Toxin-antitoxin system</keyword>
<keyword evidence="4" id="KW-1185">Reference proteome</keyword>
<evidence type="ECO:0000256" key="1">
    <source>
        <dbReference type="ARBA" id="ARBA00007521"/>
    </source>
</evidence>
<dbReference type="Gene3D" id="2.30.30.110">
    <property type="match status" value="1"/>
</dbReference>
<gene>
    <name evidence="3" type="ORF">Ahu01nite_029370</name>
</gene>
<sequence length="86" mass="10251">MVIVSSELHLRAMAGRMATVAPITSKDRRLRNRVRILNPHDEPNWVITDQLRTVDTRRFLRADPWWTLKDLEIGQVRRNLRYMVDL</sequence>
<protein>
    <recommendedName>
        <fullName evidence="5">PemK-like, MazF-like toxin of type II toxin-antitoxin system</fullName>
    </recommendedName>
</protein>
<proteinExistence type="inferred from homology"/>
<evidence type="ECO:0000313" key="4">
    <source>
        <dbReference type="Proteomes" id="UP000603200"/>
    </source>
</evidence>
<evidence type="ECO:0000256" key="2">
    <source>
        <dbReference type="ARBA" id="ARBA00022649"/>
    </source>
</evidence>
<name>A0ABQ3ZML6_9ACTN</name>
<dbReference type="InterPro" id="IPR011067">
    <property type="entry name" value="Plasmid_toxin/cell-grow_inhib"/>
</dbReference>
<organism evidence="3 4">
    <name type="scientific">Winogradskya humida</name>
    <dbReference type="NCBI Taxonomy" id="113566"/>
    <lineage>
        <taxon>Bacteria</taxon>
        <taxon>Bacillati</taxon>
        <taxon>Actinomycetota</taxon>
        <taxon>Actinomycetes</taxon>
        <taxon>Micromonosporales</taxon>
        <taxon>Micromonosporaceae</taxon>
        <taxon>Winogradskya</taxon>
    </lineage>
</organism>
<evidence type="ECO:0008006" key="5">
    <source>
        <dbReference type="Google" id="ProtNLM"/>
    </source>
</evidence>
<reference evidence="3 4" key="1">
    <citation type="submission" date="2021-01" db="EMBL/GenBank/DDBJ databases">
        <title>Whole genome shotgun sequence of Actinoplanes humidus NBRC 14915.</title>
        <authorList>
            <person name="Komaki H."/>
            <person name="Tamura T."/>
        </authorList>
    </citation>
    <scope>NUCLEOTIDE SEQUENCE [LARGE SCALE GENOMIC DNA]</scope>
    <source>
        <strain evidence="3 4">NBRC 14915</strain>
    </source>
</reference>
<dbReference type="InterPro" id="IPR003477">
    <property type="entry name" value="PemK-like"/>
</dbReference>
<evidence type="ECO:0000313" key="3">
    <source>
        <dbReference type="EMBL" id="GIE19835.1"/>
    </source>
</evidence>